<dbReference type="InterPro" id="IPR052900">
    <property type="entry name" value="Phospholipid_Metab_Enz"/>
</dbReference>
<evidence type="ECO:0000313" key="3">
    <source>
        <dbReference type="Proteomes" id="UP000553035"/>
    </source>
</evidence>
<dbReference type="InterPro" id="IPR029052">
    <property type="entry name" value="Metallo-depent_PP-like"/>
</dbReference>
<dbReference type="EMBL" id="JACCAT010000001">
    <property type="protein sequence ID" value="NYH11322.1"/>
    <property type="molecule type" value="Genomic_DNA"/>
</dbReference>
<dbReference type="AlphaFoldDB" id="A0A7Y9VZ60"/>
<protein>
    <recommendedName>
        <fullName evidence="1">PhoD-like phosphatase metallophosphatase domain-containing protein</fullName>
    </recommendedName>
</protein>
<dbReference type="RefSeq" id="WP_179694560.1">
    <property type="nucleotide sequence ID" value="NZ_JACCAT010000001.1"/>
</dbReference>
<dbReference type="InterPro" id="IPR038607">
    <property type="entry name" value="PhoD-like_sf"/>
</dbReference>
<dbReference type="PANTHER" id="PTHR43606:SF2">
    <property type="entry name" value="ALKALINE PHOSPHATASE FAMILY PROTEIN (AFU_ORTHOLOGUE AFUA_5G03860)"/>
    <property type="match status" value="1"/>
</dbReference>
<dbReference type="PANTHER" id="PTHR43606">
    <property type="entry name" value="PHOSPHATASE, PUTATIVE (AFU_ORTHOLOGUE AFUA_6G08710)-RELATED"/>
    <property type="match status" value="1"/>
</dbReference>
<accession>A0A7Y9VZ60</accession>
<organism evidence="2 3">
    <name type="scientific">Pseudomonas moraviensis</name>
    <dbReference type="NCBI Taxonomy" id="321662"/>
    <lineage>
        <taxon>Bacteria</taxon>
        <taxon>Pseudomonadati</taxon>
        <taxon>Pseudomonadota</taxon>
        <taxon>Gammaproteobacteria</taxon>
        <taxon>Pseudomonadales</taxon>
        <taxon>Pseudomonadaceae</taxon>
        <taxon>Pseudomonas</taxon>
    </lineage>
</organism>
<sequence length="492" mass="53932">MAYLMARPLLGALDEIRLWVGVFGVSKAPTVTFTINSKPVQPQSASVFSAIRDRQQGQPCLNYQAVFTFKAEGAGLEHAIRVIGGADLQPYFLRVTSLPASVPAKLSGSFKILLASCYCSETDGVDVGRFIQRLPIKPDMALFAGDQVYLDAPALESMPQTEDALRQAISRKYQHNWLSEMTGGAGLQQALSKAPAVCLPDDHEFWNNYPWSQFWKNGTQTAPTPKGGVNIWADAAREMYADYQQGGTAAQTSTRLDIEPLCMLFLDTRSRRMADFKHPQGLMPIEAETAFKLWASDLMASQANGQPRVGVLATGQTLSAKPTFLDKVGDAELANYETQYKMIIDTLDVLGQKGIQVVFLTGDVHWSRVMQASNMKTARTCLTEVICSPTSLVPTPVVDELAKAGDFLRGIFGNRQQWPLHSDPEVAPDYIGATKTFRSNEPQRQQGWRGNHVALVEFSRSGFGVELKVTYYPITAPPVPASSAGPFTLLNA</sequence>
<dbReference type="Pfam" id="PF09423">
    <property type="entry name" value="PhoD"/>
    <property type="match status" value="1"/>
</dbReference>
<comment type="caution">
    <text evidence="2">The sequence shown here is derived from an EMBL/GenBank/DDBJ whole genome shotgun (WGS) entry which is preliminary data.</text>
</comment>
<feature type="domain" description="PhoD-like phosphatase metallophosphatase" evidence="1">
    <location>
        <begin position="131"/>
        <end position="391"/>
    </location>
</feature>
<name>A0A7Y9VZ60_9PSED</name>
<dbReference type="InterPro" id="IPR018946">
    <property type="entry name" value="PhoD-like_MPP"/>
</dbReference>
<evidence type="ECO:0000313" key="2">
    <source>
        <dbReference type="EMBL" id="NYH11322.1"/>
    </source>
</evidence>
<proteinExistence type="predicted"/>
<gene>
    <name evidence="2" type="ORF">GGI52_004365</name>
</gene>
<dbReference type="SUPFAM" id="SSF56300">
    <property type="entry name" value="Metallo-dependent phosphatases"/>
    <property type="match status" value="1"/>
</dbReference>
<dbReference type="Gene3D" id="3.60.21.70">
    <property type="entry name" value="PhoD-like phosphatase"/>
    <property type="match status" value="1"/>
</dbReference>
<dbReference type="Proteomes" id="UP000553035">
    <property type="component" value="Unassembled WGS sequence"/>
</dbReference>
<reference evidence="2 3" key="1">
    <citation type="submission" date="2020-07" db="EMBL/GenBank/DDBJ databases">
        <title>Exploring microbial biodiversity for novel pathways involved in the catabolism of aromatic compounds derived from lignin.</title>
        <authorList>
            <person name="Elkins J."/>
        </authorList>
    </citation>
    <scope>NUCLEOTIDE SEQUENCE [LARGE SCALE GENOMIC DNA]</scope>
    <source>
        <strain evidence="2 3">VanB</strain>
    </source>
</reference>
<evidence type="ECO:0000259" key="1">
    <source>
        <dbReference type="Pfam" id="PF09423"/>
    </source>
</evidence>